<protein>
    <submittedName>
        <fullName evidence="2">Uncharacterized protein LOC107270649</fullName>
    </submittedName>
</protein>
<gene>
    <name evidence="2" type="primary">LOC107270649</name>
</gene>
<reference evidence="2" key="1">
    <citation type="submission" date="2025-08" db="UniProtKB">
        <authorList>
            <consortium name="RefSeq"/>
        </authorList>
    </citation>
    <scope>IDENTIFICATION</scope>
</reference>
<evidence type="ECO:0000313" key="1">
    <source>
        <dbReference type="Proteomes" id="UP000694920"/>
    </source>
</evidence>
<proteinExistence type="predicted"/>
<dbReference type="Proteomes" id="UP000694920">
    <property type="component" value="Unplaced"/>
</dbReference>
<dbReference type="AlphaFoldDB" id="A0AAJ7RNY6"/>
<evidence type="ECO:0000313" key="2">
    <source>
        <dbReference type="RefSeq" id="XP_024943786.1"/>
    </source>
</evidence>
<sequence length="157" mass="17647">MQRGACAVCSSDIATSYVQMKRRYSSLEGDQVGWDCILHTSPGYYGRSGTNTLTIDCARIINSNVENRLVNGLRGWIRCDITLAKVTSWEGFNGISVERRHFVPELKMNNFVYASQPSRHVEFSRHPPPGTKTAIRILDKVTSHRMNHASLMGAYNP</sequence>
<dbReference type="KEGG" id="ccin:107270649"/>
<dbReference type="RefSeq" id="XP_024943786.1">
    <property type="nucleotide sequence ID" value="XM_025088018.1"/>
</dbReference>
<accession>A0AAJ7RNY6</accession>
<name>A0AAJ7RNY6_CEPCN</name>
<dbReference type="GeneID" id="107270649"/>
<organism evidence="1 2">
    <name type="scientific">Cephus cinctus</name>
    <name type="common">Wheat stem sawfly</name>
    <dbReference type="NCBI Taxonomy" id="211228"/>
    <lineage>
        <taxon>Eukaryota</taxon>
        <taxon>Metazoa</taxon>
        <taxon>Ecdysozoa</taxon>
        <taxon>Arthropoda</taxon>
        <taxon>Hexapoda</taxon>
        <taxon>Insecta</taxon>
        <taxon>Pterygota</taxon>
        <taxon>Neoptera</taxon>
        <taxon>Endopterygota</taxon>
        <taxon>Hymenoptera</taxon>
        <taxon>Cephoidea</taxon>
        <taxon>Cephidae</taxon>
        <taxon>Cephus</taxon>
    </lineage>
</organism>
<keyword evidence="1" id="KW-1185">Reference proteome</keyword>